<accession>A0A377J6E0</accession>
<organism evidence="1 2">
    <name type="scientific">Helicobacter canis</name>
    <dbReference type="NCBI Taxonomy" id="29419"/>
    <lineage>
        <taxon>Bacteria</taxon>
        <taxon>Pseudomonadati</taxon>
        <taxon>Campylobacterota</taxon>
        <taxon>Epsilonproteobacteria</taxon>
        <taxon>Campylobacterales</taxon>
        <taxon>Helicobacteraceae</taxon>
        <taxon>Helicobacter</taxon>
    </lineage>
</organism>
<proteinExistence type="predicted"/>
<evidence type="ECO:0000313" key="1">
    <source>
        <dbReference type="EMBL" id="STO97353.1"/>
    </source>
</evidence>
<dbReference type="OrthoDB" id="9978440at2"/>
<sequence>MGFSNSYVERLRKKARGVILPTQEICAILESTFDLRVPRTIADFGAGTLYFSEYFAAMMTNNDISMGGGADN</sequence>
<dbReference type="EMBL" id="UGHV01000001">
    <property type="protein sequence ID" value="STO97353.1"/>
    <property type="molecule type" value="Genomic_DNA"/>
</dbReference>
<reference evidence="1 2" key="1">
    <citation type="submission" date="2018-06" db="EMBL/GenBank/DDBJ databases">
        <authorList>
            <consortium name="Pathogen Informatics"/>
            <person name="Doyle S."/>
        </authorList>
    </citation>
    <scope>NUCLEOTIDE SEQUENCE [LARGE SCALE GENOMIC DNA]</scope>
    <source>
        <strain evidence="1 2">NCTC12410</strain>
    </source>
</reference>
<protein>
    <submittedName>
        <fullName evidence="1">Uncharacterized protein</fullName>
    </submittedName>
</protein>
<evidence type="ECO:0000313" key="2">
    <source>
        <dbReference type="Proteomes" id="UP000254841"/>
    </source>
</evidence>
<dbReference type="Proteomes" id="UP000254841">
    <property type="component" value="Unassembled WGS sequence"/>
</dbReference>
<name>A0A377J6E0_9HELI</name>
<dbReference type="RefSeq" id="WP_115011596.1">
    <property type="nucleotide sequence ID" value="NZ_UGHV01000001.1"/>
</dbReference>
<gene>
    <name evidence="1" type="ORF">NCTC12410_01178</name>
</gene>
<dbReference type="AlphaFoldDB" id="A0A377J6E0"/>